<dbReference type="EMBL" id="CAJNOC010001271">
    <property type="protein sequence ID" value="CAF0850456.1"/>
    <property type="molecule type" value="Genomic_DNA"/>
</dbReference>
<feature type="transmembrane region" description="Helical" evidence="9">
    <location>
        <begin position="12"/>
        <end position="40"/>
    </location>
</feature>
<feature type="transmembrane region" description="Helical" evidence="9">
    <location>
        <begin position="134"/>
        <end position="154"/>
    </location>
</feature>
<keyword evidence="4 9" id="KW-1133">Transmembrane helix</keyword>
<keyword evidence="5" id="KW-0297">G-protein coupled receptor</keyword>
<keyword evidence="2" id="KW-1003">Cell membrane</keyword>
<evidence type="ECO:0000256" key="9">
    <source>
        <dbReference type="SAM" id="Phobius"/>
    </source>
</evidence>
<evidence type="ECO:0000259" key="10">
    <source>
        <dbReference type="PROSITE" id="PS50262"/>
    </source>
</evidence>
<protein>
    <recommendedName>
        <fullName evidence="10">G-protein coupled receptors family 1 profile domain-containing protein</fullName>
    </recommendedName>
</protein>
<keyword evidence="7" id="KW-0675">Receptor</keyword>
<dbReference type="PANTHER" id="PTHR24230:SF75">
    <property type="entry name" value="RELAXIN FAMILY PEPTIDE RECEPTOR 3"/>
    <property type="match status" value="1"/>
</dbReference>
<keyword evidence="6 9" id="KW-0472">Membrane</keyword>
<evidence type="ECO:0000256" key="2">
    <source>
        <dbReference type="ARBA" id="ARBA00022475"/>
    </source>
</evidence>
<evidence type="ECO:0000256" key="8">
    <source>
        <dbReference type="ARBA" id="ARBA00023224"/>
    </source>
</evidence>
<keyword evidence="8" id="KW-0807">Transducer</keyword>
<dbReference type="InterPro" id="IPR000276">
    <property type="entry name" value="GPCR_Rhodpsn"/>
</dbReference>
<dbReference type="GO" id="GO:0007218">
    <property type="term" value="P:neuropeptide signaling pathway"/>
    <property type="evidence" value="ECO:0007669"/>
    <property type="project" value="TreeGrafter"/>
</dbReference>
<evidence type="ECO:0000256" key="3">
    <source>
        <dbReference type="ARBA" id="ARBA00022692"/>
    </source>
</evidence>
<dbReference type="GO" id="GO:0008528">
    <property type="term" value="F:G protein-coupled peptide receptor activity"/>
    <property type="evidence" value="ECO:0007669"/>
    <property type="project" value="TreeGrafter"/>
</dbReference>
<evidence type="ECO:0000313" key="12">
    <source>
        <dbReference type="Proteomes" id="UP000663879"/>
    </source>
</evidence>
<proteinExistence type="predicted"/>
<feature type="transmembrane region" description="Helical" evidence="9">
    <location>
        <begin position="188"/>
        <end position="214"/>
    </location>
</feature>
<feature type="transmembrane region" description="Helical" evidence="9">
    <location>
        <begin position="96"/>
        <end position="114"/>
    </location>
</feature>
<evidence type="ECO:0000313" key="11">
    <source>
        <dbReference type="EMBL" id="CAF0850456.1"/>
    </source>
</evidence>
<dbReference type="PRINTS" id="PR00237">
    <property type="entry name" value="GPCRRHODOPSN"/>
</dbReference>
<dbReference type="Gene3D" id="1.20.1070.10">
    <property type="entry name" value="Rhodopsin 7-helix transmembrane proteins"/>
    <property type="match status" value="1"/>
</dbReference>
<evidence type="ECO:0000256" key="7">
    <source>
        <dbReference type="ARBA" id="ARBA00023170"/>
    </source>
</evidence>
<evidence type="ECO:0000256" key="1">
    <source>
        <dbReference type="ARBA" id="ARBA00004651"/>
    </source>
</evidence>
<keyword evidence="3 9" id="KW-0812">Transmembrane</keyword>
<accession>A0A813WGL8</accession>
<dbReference type="SUPFAM" id="SSF81321">
    <property type="entry name" value="Family A G protein-coupled receptor-like"/>
    <property type="match status" value="1"/>
</dbReference>
<feature type="transmembrane region" description="Helical" evidence="9">
    <location>
        <begin position="52"/>
        <end position="76"/>
    </location>
</feature>
<name>A0A813WGL8_9BILA</name>
<feature type="domain" description="G-protein coupled receptors family 1 profile" evidence="10">
    <location>
        <begin position="32"/>
        <end position="332"/>
    </location>
</feature>
<reference evidence="11" key="1">
    <citation type="submission" date="2021-02" db="EMBL/GenBank/DDBJ databases">
        <authorList>
            <person name="Nowell W R."/>
        </authorList>
    </citation>
    <scope>NUCLEOTIDE SEQUENCE</scope>
    <source>
        <strain evidence="11">Ploen Becks lab</strain>
    </source>
</reference>
<dbReference type="AlphaFoldDB" id="A0A813WGL8"/>
<feature type="transmembrane region" description="Helical" evidence="9">
    <location>
        <begin position="269"/>
        <end position="287"/>
    </location>
</feature>
<dbReference type="PROSITE" id="PS50262">
    <property type="entry name" value="G_PROTEIN_RECEP_F1_2"/>
    <property type="match status" value="1"/>
</dbReference>
<organism evidence="11 12">
    <name type="scientific">Brachionus calyciflorus</name>
    <dbReference type="NCBI Taxonomy" id="104777"/>
    <lineage>
        <taxon>Eukaryota</taxon>
        <taxon>Metazoa</taxon>
        <taxon>Spiralia</taxon>
        <taxon>Gnathifera</taxon>
        <taxon>Rotifera</taxon>
        <taxon>Eurotatoria</taxon>
        <taxon>Monogononta</taxon>
        <taxon>Pseudotrocha</taxon>
        <taxon>Ploima</taxon>
        <taxon>Brachionidae</taxon>
        <taxon>Brachionus</taxon>
    </lineage>
</organism>
<evidence type="ECO:0000256" key="4">
    <source>
        <dbReference type="ARBA" id="ARBA00022989"/>
    </source>
</evidence>
<comment type="caution">
    <text evidence="11">The sequence shown here is derived from an EMBL/GenBank/DDBJ whole genome shotgun (WGS) entry which is preliminary data.</text>
</comment>
<dbReference type="GO" id="GO:0005886">
    <property type="term" value="C:plasma membrane"/>
    <property type="evidence" value="ECO:0007669"/>
    <property type="project" value="UniProtKB-SubCell"/>
</dbReference>
<evidence type="ECO:0000256" key="6">
    <source>
        <dbReference type="ARBA" id="ARBA00023136"/>
    </source>
</evidence>
<dbReference type="InterPro" id="IPR017452">
    <property type="entry name" value="GPCR_Rhodpsn_7TM"/>
</dbReference>
<sequence length="468" mass="54440">MAEINLNKETTLALQIVIPVIYVVLALLGIIGNLIVLQIICANRFRHKSIHLLISSILFADFFYIIIFTIIRVVSFASANTTWFINPSQWCKAESYLLQLFDFILAYTIVFMCLDRAVRSDTCWFSIRKFRSGISIVISIWIASAYVLIPFLLFDHSLFSQTNGGYVCSTSSLRVTENSLFTHRTLDFIYIIFRIFFPIFLMIFLLIIASINLYKSNLEKQKAKTAKSYLTGSSYPPINDGLNKNMLLETTVINKDDLSLFSSTYNKKIFSMVLLYAILFIFCQLPYEIYRCVLLWHREIESKLFLEKLDFAIEIPLLILKLLNRCVNPFFFICLGDIYKYRLKCCRLWCLPCLPGCIGCKNCWCYDCWGSMCYEINHCLGKRASVNSDDYVPTGLQTISTYQYRDGDRLVTKQKIIEEYETGVEPYYKNPQLKERIQEARAFDNETFEIDDLRLQTLNAEEKLRAKL</sequence>
<evidence type="ECO:0000256" key="5">
    <source>
        <dbReference type="ARBA" id="ARBA00023040"/>
    </source>
</evidence>
<gene>
    <name evidence="11" type="ORF">OXX778_LOCUS8923</name>
</gene>
<dbReference type="Proteomes" id="UP000663879">
    <property type="component" value="Unassembled WGS sequence"/>
</dbReference>
<dbReference type="Pfam" id="PF00001">
    <property type="entry name" value="7tm_1"/>
    <property type="match status" value="1"/>
</dbReference>
<keyword evidence="12" id="KW-1185">Reference proteome</keyword>
<dbReference type="OrthoDB" id="9988072at2759"/>
<comment type="subcellular location">
    <subcellularLocation>
        <location evidence="1">Cell membrane</location>
        <topology evidence="1">Multi-pass membrane protein</topology>
    </subcellularLocation>
</comment>
<dbReference type="PANTHER" id="PTHR24230">
    <property type="entry name" value="G-PROTEIN COUPLED RECEPTOR"/>
    <property type="match status" value="1"/>
</dbReference>